<dbReference type="PANTHER" id="PTHR34861">
    <property type="match status" value="1"/>
</dbReference>
<keyword evidence="3" id="KW-1185">Reference proteome</keyword>
<evidence type="ECO:0008006" key="4">
    <source>
        <dbReference type="Google" id="ProtNLM"/>
    </source>
</evidence>
<dbReference type="SUPFAM" id="SSF102198">
    <property type="entry name" value="Putative cyclase"/>
    <property type="match status" value="1"/>
</dbReference>
<dbReference type="InterPro" id="IPR037175">
    <property type="entry name" value="KFase_sf"/>
</dbReference>
<evidence type="ECO:0000313" key="2">
    <source>
        <dbReference type="EMBL" id="KAG2176478.1"/>
    </source>
</evidence>
<accession>A0A8H7PM37</accession>
<gene>
    <name evidence="2" type="ORF">INT43_005718</name>
</gene>
<dbReference type="GO" id="GO:0019441">
    <property type="term" value="P:L-tryptophan catabolic process to kynurenine"/>
    <property type="evidence" value="ECO:0007669"/>
    <property type="project" value="InterPro"/>
</dbReference>
<dbReference type="GO" id="GO:0004061">
    <property type="term" value="F:arylformamidase activity"/>
    <property type="evidence" value="ECO:0007669"/>
    <property type="project" value="InterPro"/>
</dbReference>
<reference evidence="2" key="1">
    <citation type="submission" date="2020-12" db="EMBL/GenBank/DDBJ databases">
        <title>Metabolic potential, ecology and presence of endohyphal bacteria is reflected in genomic diversity of Mucoromycotina.</title>
        <authorList>
            <person name="Muszewska A."/>
            <person name="Okrasinska A."/>
            <person name="Steczkiewicz K."/>
            <person name="Drgas O."/>
            <person name="Orlowska M."/>
            <person name="Perlinska-Lenart U."/>
            <person name="Aleksandrzak-Piekarczyk T."/>
            <person name="Szatraj K."/>
            <person name="Zielenkiewicz U."/>
            <person name="Pilsyk S."/>
            <person name="Malc E."/>
            <person name="Mieczkowski P."/>
            <person name="Kruszewska J.S."/>
            <person name="Biernat P."/>
            <person name="Pawlowska J."/>
        </authorList>
    </citation>
    <scope>NUCLEOTIDE SEQUENCE</scope>
    <source>
        <strain evidence="2">WA0000067209</strain>
    </source>
</reference>
<comment type="caution">
    <text evidence="2">The sequence shown here is derived from an EMBL/GenBank/DDBJ whole genome shotgun (WGS) entry which is preliminary data.</text>
</comment>
<comment type="similarity">
    <text evidence="1">Belongs to the Cyclase 1 superfamily.</text>
</comment>
<dbReference type="OrthoDB" id="5396at2759"/>
<proteinExistence type="inferred from homology"/>
<dbReference type="Proteomes" id="UP000654370">
    <property type="component" value="Unassembled WGS sequence"/>
</dbReference>
<dbReference type="AlphaFoldDB" id="A0A8H7PM37"/>
<evidence type="ECO:0000256" key="1">
    <source>
        <dbReference type="ARBA" id="ARBA00007865"/>
    </source>
</evidence>
<dbReference type="Pfam" id="PF04199">
    <property type="entry name" value="Cyclase"/>
    <property type="match status" value="1"/>
</dbReference>
<evidence type="ECO:0000313" key="3">
    <source>
        <dbReference type="Proteomes" id="UP000654370"/>
    </source>
</evidence>
<organism evidence="2 3">
    <name type="scientific">Mortierella isabellina</name>
    <name type="common">Filamentous fungus</name>
    <name type="synonym">Umbelopsis isabellina</name>
    <dbReference type="NCBI Taxonomy" id="91625"/>
    <lineage>
        <taxon>Eukaryota</taxon>
        <taxon>Fungi</taxon>
        <taxon>Fungi incertae sedis</taxon>
        <taxon>Mucoromycota</taxon>
        <taxon>Mucoromycotina</taxon>
        <taxon>Umbelopsidomycetes</taxon>
        <taxon>Umbelopsidales</taxon>
        <taxon>Umbelopsidaceae</taxon>
        <taxon>Umbelopsis</taxon>
    </lineage>
</organism>
<dbReference type="Gene3D" id="3.50.30.50">
    <property type="entry name" value="Putative cyclase"/>
    <property type="match status" value="1"/>
</dbReference>
<protein>
    <recommendedName>
        <fullName evidence="4">Cyclase</fullName>
    </recommendedName>
</protein>
<dbReference type="PANTHER" id="PTHR34861:SF11">
    <property type="entry name" value="CYCLASE"/>
    <property type="match status" value="1"/>
</dbReference>
<dbReference type="InterPro" id="IPR007325">
    <property type="entry name" value="KFase/CYL"/>
</dbReference>
<sequence length="317" mass="35435">MTSKLPSFKDLPIDPKYPAKSAWGLWGDDDSLGTMNLLTPERAVEASKLVKSGKLFPMNWTMENKHTLFNRGGFEHVVKELFPNCAFDDVYNNWNTQSSSQWDGLGHVCNRHTPGFFYNNVSAEKIRNGNDQLGIHHLARKGIAGRAVLLDFRRWANKNGIEYDPLTRYEIDIKDLDKCAKDQGVTFKEGDILLVRSGFIEAYDKTSEETKIKLAEDISTCGVKACDESLEYIWNHHFAAVGGDTAAFEAWPPTDNLNTAMHAIFLGGWGMPIGELFNLEQLADEADKTGIYEFFFTSAPLNKKGGIASPPNAICIM</sequence>
<name>A0A8H7PM37_MORIS</name>
<dbReference type="EMBL" id="JAEPQZ010000010">
    <property type="protein sequence ID" value="KAG2176478.1"/>
    <property type="molecule type" value="Genomic_DNA"/>
</dbReference>